<dbReference type="Gene3D" id="2.40.100.10">
    <property type="entry name" value="Cyclophilin-like"/>
    <property type="match status" value="1"/>
</dbReference>
<dbReference type="InterPro" id="IPR044666">
    <property type="entry name" value="Cyclophilin_A-like"/>
</dbReference>
<dbReference type="PRINTS" id="PR00153">
    <property type="entry name" value="CSAPPISMRASE"/>
</dbReference>
<dbReference type="Proteomes" id="UP000265618">
    <property type="component" value="Unassembled WGS sequence"/>
</dbReference>
<evidence type="ECO:0000313" key="6">
    <source>
        <dbReference type="Proteomes" id="UP000265618"/>
    </source>
</evidence>
<dbReference type="PROSITE" id="PS50072">
    <property type="entry name" value="CSA_PPIASE_2"/>
    <property type="match status" value="1"/>
</dbReference>
<keyword evidence="5" id="KW-0413">Isomerase</keyword>
<evidence type="ECO:0000256" key="2">
    <source>
        <dbReference type="ARBA" id="ARBA00023242"/>
    </source>
</evidence>
<accession>A0A9K3CNW4</accession>
<dbReference type="InterPro" id="IPR029000">
    <property type="entry name" value="Cyclophilin-like_dom_sf"/>
</dbReference>
<feature type="region of interest" description="Disordered" evidence="3">
    <location>
        <begin position="148"/>
        <end position="300"/>
    </location>
</feature>
<keyword evidence="6" id="KW-1185">Reference proteome</keyword>
<dbReference type="SUPFAM" id="SSF50891">
    <property type="entry name" value="Cyclophilin-like"/>
    <property type="match status" value="1"/>
</dbReference>
<comment type="caution">
    <text evidence="5">The sequence shown here is derived from an EMBL/GenBank/DDBJ whole genome shotgun (WGS) entry which is preliminary data.</text>
</comment>
<organism evidence="5 6">
    <name type="scientific">Kipferlia bialata</name>
    <dbReference type="NCBI Taxonomy" id="797122"/>
    <lineage>
        <taxon>Eukaryota</taxon>
        <taxon>Metamonada</taxon>
        <taxon>Carpediemonas-like organisms</taxon>
        <taxon>Kipferlia</taxon>
    </lineage>
</organism>
<reference evidence="5 6" key="1">
    <citation type="journal article" date="2018" name="PLoS ONE">
        <title>The draft genome of Kipferlia bialata reveals reductive genome evolution in fornicate parasites.</title>
        <authorList>
            <person name="Tanifuji G."/>
            <person name="Takabayashi S."/>
            <person name="Kume K."/>
            <person name="Takagi M."/>
            <person name="Nakayama T."/>
            <person name="Kamikawa R."/>
            <person name="Inagaki Y."/>
            <person name="Hashimoto T."/>
        </authorList>
    </citation>
    <scope>NUCLEOTIDE SEQUENCE [LARGE SCALE GENOMIC DNA]</scope>
    <source>
        <strain evidence="5">NY0173</strain>
    </source>
</reference>
<dbReference type="GO" id="GO:0003755">
    <property type="term" value="F:peptidyl-prolyl cis-trans isomerase activity"/>
    <property type="evidence" value="ECO:0007669"/>
    <property type="project" value="InterPro"/>
</dbReference>
<sequence length="379" mass="41272">MAPPSSRPIRLGACRNFIQLCMEGYYDGTPFNRVISEYLVQGGDRGDGGGCIYDKPYPIEKQVRVRFNKRGRLAMAADEDGLNRSQFFVTVAACPDLTNKNTIFGRVSGRTFFNVLRMSEAETQGETPLYVQKIVSTSVHTPYFTDIKPRESQSHLATEEAERERAAKMEKSKGRVAVSYGMDDEDDEDGEQLVLTHRIRAAGERIPKKKRDKKDKKDKKGKGSKRKSKDAHKEGDGQVPDVDMSVAPGSALAEVLGSPGGDVPMGDDESSSSMDMYRNAMATLAPQAEGEGEGEQDMVHSADQSAVFKVETKTTSKKKTPDQRRALSAFLSSVGGGECLVDMSVIALMTDDGVDGMGEGAGTTRETDGMEPTKKRGGQ</sequence>
<feature type="compositionally biased region" description="Acidic residues" evidence="3">
    <location>
        <begin position="182"/>
        <end position="191"/>
    </location>
</feature>
<feature type="region of interest" description="Disordered" evidence="3">
    <location>
        <begin position="352"/>
        <end position="379"/>
    </location>
</feature>
<comment type="subcellular location">
    <subcellularLocation>
        <location evidence="1">Nucleus</location>
    </subcellularLocation>
</comment>
<keyword evidence="2" id="KW-0539">Nucleus</keyword>
<feature type="compositionally biased region" description="Basic residues" evidence="3">
    <location>
        <begin position="207"/>
        <end position="230"/>
    </location>
</feature>
<dbReference type="Pfam" id="PF00160">
    <property type="entry name" value="Pro_isomerase"/>
    <property type="match status" value="1"/>
</dbReference>
<feature type="domain" description="PPIase cyclophilin-type" evidence="4">
    <location>
        <begin position="13"/>
        <end position="139"/>
    </location>
</feature>
<dbReference type="PANTHER" id="PTHR45625">
    <property type="entry name" value="PEPTIDYL-PROLYL CIS-TRANS ISOMERASE-RELATED"/>
    <property type="match status" value="1"/>
</dbReference>
<dbReference type="EMBL" id="BDIP01000201">
    <property type="protein sequence ID" value="GIQ80596.1"/>
    <property type="molecule type" value="Genomic_DNA"/>
</dbReference>
<dbReference type="InterPro" id="IPR002130">
    <property type="entry name" value="Cyclophilin-type_PPIase_dom"/>
</dbReference>
<protein>
    <submittedName>
        <fullName evidence="5">Cyclophilin-type peptidyl-prolyl cis-trans isomerase</fullName>
    </submittedName>
</protein>
<dbReference type="OrthoDB" id="442970at2759"/>
<dbReference type="PANTHER" id="PTHR45625:SF6">
    <property type="entry name" value="SPLICEOSOME-ASSOCIATED PROTEIN CWC27 HOMOLOG"/>
    <property type="match status" value="1"/>
</dbReference>
<proteinExistence type="predicted"/>
<evidence type="ECO:0000256" key="1">
    <source>
        <dbReference type="ARBA" id="ARBA00004123"/>
    </source>
</evidence>
<feature type="compositionally biased region" description="Basic and acidic residues" evidence="3">
    <location>
        <begin position="365"/>
        <end position="379"/>
    </location>
</feature>
<feature type="compositionally biased region" description="Basic and acidic residues" evidence="3">
    <location>
        <begin position="148"/>
        <end position="173"/>
    </location>
</feature>
<evidence type="ECO:0000256" key="3">
    <source>
        <dbReference type="SAM" id="MobiDB-lite"/>
    </source>
</evidence>
<dbReference type="AlphaFoldDB" id="A0A9K3CNW4"/>
<dbReference type="GO" id="GO:0071013">
    <property type="term" value="C:catalytic step 2 spliceosome"/>
    <property type="evidence" value="ECO:0007669"/>
    <property type="project" value="TreeGrafter"/>
</dbReference>
<gene>
    <name evidence="5" type="ORF">KIPB_001422</name>
</gene>
<evidence type="ECO:0000313" key="5">
    <source>
        <dbReference type="EMBL" id="GIQ80596.1"/>
    </source>
</evidence>
<evidence type="ECO:0000259" key="4">
    <source>
        <dbReference type="PROSITE" id="PS50072"/>
    </source>
</evidence>
<name>A0A9K3CNW4_9EUKA</name>